<evidence type="ECO:0000313" key="2">
    <source>
        <dbReference type="Proteomes" id="UP001370348"/>
    </source>
</evidence>
<gene>
    <name evidence="1" type="ORF">LZC94_35390</name>
</gene>
<accession>A0ABZ2LQD0</accession>
<dbReference type="Proteomes" id="UP001370348">
    <property type="component" value="Chromosome"/>
</dbReference>
<name>A0ABZ2LQD0_9BACT</name>
<sequence length="120" mass="12184">MTAFHYVVFRMRGERMAVALGNVRGVAPQTERVSPAGCVVVLQVGGALFDVVADAVEDVIVLSHEDIAAGRELAALAGLDALGAGSALEGFAQVQGELVPIVSAASLATARIGFEPGGLP</sequence>
<evidence type="ECO:0008006" key="3">
    <source>
        <dbReference type="Google" id="ProtNLM"/>
    </source>
</evidence>
<dbReference type="RefSeq" id="WP_394822737.1">
    <property type="nucleotide sequence ID" value="NZ_CP089984.1"/>
</dbReference>
<evidence type="ECO:0000313" key="1">
    <source>
        <dbReference type="EMBL" id="WXB13118.1"/>
    </source>
</evidence>
<reference evidence="1 2" key="1">
    <citation type="submission" date="2021-12" db="EMBL/GenBank/DDBJ databases">
        <title>Discovery of the Pendulisporaceae a myxobacterial family with distinct sporulation behavior and unique specialized metabolism.</title>
        <authorList>
            <person name="Garcia R."/>
            <person name="Popoff A."/>
            <person name="Bader C.D."/>
            <person name="Loehr J."/>
            <person name="Walesch S."/>
            <person name="Walt C."/>
            <person name="Boldt J."/>
            <person name="Bunk B."/>
            <person name="Haeckl F.J.F.P.J."/>
            <person name="Gunesch A.P."/>
            <person name="Birkelbach J."/>
            <person name="Nuebel U."/>
            <person name="Pietschmann T."/>
            <person name="Bach T."/>
            <person name="Mueller R."/>
        </authorList>
    </citation>
    <scope>NUCLEOTIDE SEQUENCE [LARGE SCALE GENOMIC DNA]</scope>
    <source>
        <strain evidence="1 2">MSr11954</strain>
    </source>
</reference>
<dbReference type="EMBL" id="CP089984">
    <property type="protein sequence ID" value="WXB13118.1"/>
    <property type="molecule type" value="Genomic_DNA"/>
</dbReference>
<keyword evidence="2" id="KW-1185">Reference proteome</keyword>
<protein>
    <recommendedName>
        <fullName evidence="3">CheW-like domain-containing protein</fullName>
    </recommendedName>
</protein>
<organism evidence="1 2">
    <name type="scientific">Pendulispora albinea</name>
    <dbReference type="NCBI Taxonomy" id="2741071"/>
    <lineage>
        <taxon>Bacteria</taxon>
        <taxon>Pseudomonadati</taxon>
        <taxon>Myxococcota</taxon>
        <taxon>Myxococcia</taxon>
        <taxon>Myxococcales</taxon>
        <taxon>Sorangiineae</taxon>
        <taxon>Pendulisporaceae</taxon>
        <taxon>Pendulispora</taxon>
    </lineage>
</organism>
<proteinExistence type="predicted"/>